<dbReference type="EMBL" id="JANIBC010000001">
    <property type="protein sequence ID" value="MCQ8184161.1"/>
    <property type="molecule type" value="Genomic_DNA"/>
</dbReference>
<reference evidence="2" key="1">
    <citation type="submission" date="2022-07" db="EMBL/GenBank/DDBJ databases">
        <title>Parvularcula maris sp. nov., an algicidal bacterium isolated from seawater.</title>
        <authorList>
            <person name="Li F."/>
        </authorList>
    </citation>
    <scope>NUCLEOTIDE SEQUENCE</scope>
    <source>
        <strain evidence="2">BGMRC 0090</strain>
    </source>
</reference>
<name>A0A9X2L6W7_9PROT</name>
<evidence type="ECO:0000259" key="1">
    <source>
        <dbReference type="Pfam" id="PF08511"/>
    </source>
</evidence>
<dbReference type="InterPro" id="IPR013718">
    <property type="entry name" value="COQ9_C"/>
</dbReference>
<dbReference type="Pfam" id="PF08511">
    <property type="entry name" value="COQ9"/>
    <property type="match status" value="1"/>
</dbReference>
<proteinExistence type="predicted"/>
<feature type="domain" description="COQ9 C-terminal" evidence="1">
    <location>
        <begin position="129"/>
        <end position="203"/>
    </location>
</feature>
<dbReference type="AlphaFoldDB" id="A0A9X2L6W7"/>
<comment type="caution">
    <text evidence="2">The sequence shown here is derived from an EMBL/GenBank/DDBJ whole genome shotgun (WGS) entry which is preliminary data.</text>
</comment>
<dbReference type="NCBIfam" id="TIGR02396">
    <property type="entry name" value="diverge_rpsU"/>
    <property type="match status" value="1"/>
</dbReference>
<dbReference type="Proteomes" id="UP001142610">
    <property type="component" value="Unassembled WGS sequence"/>
</dbReference>
<dbReference type="RefSeq" id="WP_256617967.1">
    <property type="nucleotide sequence ID" value="NZ_JANIBC010000001.1"/>
</dbReference>
<dbReference type="Gene3D" id="1.10.357.10">
    <property type="entry name" value="Tetracycline Repressor, domain 2"/>
    <property type="match status" value="1"/>
</dbReference>
<keyword evidence="3" id="KW-1185">Reference proteome</keyword>
<organism evidence="2 3">
    <name type="scientific">Parvularcula maris</name>
    <dbReference type="NCBI Taxonomy" id="2965077"/>
    <lineage>
        <taxon>Bacteria</taxon>
        <taxon>Pseudomonadati</taxon>
        <taxon>Pseudomonadota</taxon>
        <taxon>Alphaproteobacteria</taxon>
        <taxon>Parvularculales</taxon>
        <taxon>Parvularculaceae</taxon>
        <taxon>Parvularcula</taxon>
    </lineage>
</organism>
<evidence type="ECO:0000313" key="3">
    <source>
        <dbReference type="Proteomes" id="UP001142610"/>
    </source>
</evidence>
<dbReference type="InterPro" id="IPR012762">
    <property type="entry name" value="Ubiq_biosynth_COQ9"/>
</dbReference>
<accession>A0A9X2L6W7</accession>
<sequence length="232" mass="26118">MDQSQAEPRDPEEQRREVLEMLLSEAAFDGFTETTLKRAARQAGLEEKALADGLLHRLFPRGVQDALAFWSEEEDRRMAESFKALEATPHGVTDKIRWLIKDRIEGLDWNREAARRAASTLALPQHAGTGAKLVWQTADKMWRTIGDTSTDFNWYTKRTSLSVIYGATLSHWFQNDGDAAADDPYAETWAFLDRRLSDLMKFEKAKGKAIKAAPDPAGIVGFLGRLRYGSGK</sequence>
<gene>
    <name evidence="2" type="ORF">NOG11_02055</name>
</gene>
<dbReference type="GO" id="GO:0006744">
    <property type="term" value="P:ubiquinone biosynthetic process"/>
    <property type="evidence" value="ECO:0007669"/>
    <property type="project" value="InterPro"/>
</dbReference>
<dbReference type="GO" id="GO:0008289">
    <property type="term" value="F:lipid binding"/>
    <property type="evidence" value="ECO:0007669"/>
    <property type="project" value="InterPro"/>
</dbReference>
<evidence type="ECO:0000313" key="2">
    <source>
        <dbReference type="EMBL" id="MCQ8184161.1"/>
    </source>
</evidence>
<protein>
    <submittedName>
        <fullName evidence="2">COQ9 family protein</fullName>
    </submittedName>
</protein>